<evidence type="ECO:0000256" key="3">
    <source>
        <dbReference type="ARBA" id="ARBA00004186"/>
    </source>
</evidence>
<comment type="caution">
    <text evidence="18">The sequence shown here is derived from an EMBL/GenBank/DDBJ whole genome shotgun (WGS) entry which is preliminary data.</text>
</comment>
<dbReference type="OrthoDB" id="5599713at2759"/>
<evidence type="ECO:0000313" key="19">
    <source>
        <dbReference type="Proteomes" id="UP000241769"/>
    </source>
</evidence>
<dbReference type="AlphaFoldDB" id="A0A2P6N6M0"/>
<comment type="similarity">
    <text evidence="7">Belongs to the folliculin family.</text>
</comment>
<evidence type="ECO:0000256" key="8">
    <source>
        <dbReference type="ARBA" id="ARBA00021824"/>
    </source>
</evidence>
<dbReference type="GO" id="GO:0005096">
    <property type="term" value="F:GTPase activator activity"/>
    <property type="evidence" value="ECO:0007669"/>
    <property type="project" value="UniProtKB-KW"/>
</dbReference>
<dbReference type="GO" id="GO:0005813">
    <property type="term" value="C:centrosome"/>
    <property type="evidence" value="ECO:0007669"/>
    <property type="project" value="UniProtKB-SubCell"/>
</dbReference>
<dbReference type="PANTHER" id="PTHR31441:SF2">
    <property type="entry name" value="FOLLICULIN"/>
    <property type="match status" value="1"/>
</dbReference>
<evidence type="ECO:0000256" key="7">
    <source>
        <dbReference type="ARBA" id="ARBA00009987"/>
    </source>
</evidence>
<dbReference type="InParanoid" id="A0A2P6N6M0"/>
<dbReference type="PANTHER" id="PTHR31441">
    <property type="entry name" value="FOLLICULIN FAMILY MEMBER"/>
    <property type="match status" value="1"/>
</dbReference>
<evidence type="ECO:0000256" key="5">
    <source>
        <dbReference type="ARBA" id="ARBA00004514"/>
    </source>
</evidence>
<evidence type="ECO:0000256" key="2">
    <source>
        <dbReference type="ARBA" id="ARBA00004138"/>
    </source>
</evidence>
<dbReference type="Proteomes" id="UP000241769">
    <property type="component" value="Unassembled WGS sequence"/>
</dbReference>
<evidence type="ECO:0000256" key="16">
    <source>
        <dbReference type="SAM" id="MobiDB-lite"/>
    </source>
</evidence>
<keyword evidence="10" id="KW-0963">Cytoplasm</keyword>
<keyword evidence="13" id="KW-0458">Lysosome</keyword>
<reference evidence="18 19" key="1">
    <citation type="journal article" date="2018" name="Genome Biol. Evol.">
        <title>Multiple Roots of Fruiting Body Formation in Amoebozoa.</title>
        <authorList>
            <person name="Hillmann F."/>
            <person name="Forbes G."/>
            <person name="Novohradska S."/>
            <person name="Ferling I."/>
            <person name="Riege K."/>
            <person name="Groth M."/>
            <person name="Westermann M."/>
            <person name="Marz M."/>
            <person name="Spaller T."/>
            <person name="Winckler T."/>
            <person name="Schaap P."/>
            <person name="Glockner G."/>
        </authorList>
    </citation>
    <scope>NUCLEOTIDE SEQUENCE [LARGE SCALE GENOMIC DNA]</scope>
    <source>
        <strain evidence="18 19">Jena</strain>
    </source>
</reference>
<dbReference type="InterPro" id="IPR044886">
    <property type="entry name" value="FLCN_DENN_C_sf"/>
</dbReference>
<dbReference type="Gene3D" id="3.40.50.12430">
    <property type="match status" value="1"/>
</dbReference>
<name>A0A2P6N6M0_9EUKA</name>
<evidence type="ECO:0000259" key="17">
    <source>
        <dbReference type="PROSITE" id="PS51834"/>
    </source>
</evidence>
<sequence>MNHDAHNDSGTFGTLCLTHFCEVHGPSIVFTTQMIPTSSPIYTFPPTFLESLHVLPSILADLEKGNTPVLPNHSRLTPHLTPSPWLRQSLGSQPTLTPLSKKELLSPTLTFAFPPDSLTPPKSEEVHLKTIHSFPVSRTPPGSITINKQRPVTVSLSSSLARESPINDNPIEAIETQTVFVSPTTDSGLLNDRDASRRQLFPEKMTDKEEVQTDHVEASSEMNSPAMYRDGPPSVEILVKPSTVNEQHKPSTSACASCSSLAESSGLLSHSKHDDDSQSRHQWLFISTRFPHSINYAAVRNACVRSLSSEFTPGQEGSVLFSLAPTEGEENLPKDWALSYSFKLADSKARGFQRQYCFLLILKDHARLVSSMSFITKFFSLVVRGMQEKATELMERENQSDYNSNTAYRPPIRTLGIFRREAGGGGSARSLTQILSDPCCFVTMHTRFCWLLRQIERSAVVLPSVSCPKLRCKIDEEITMVLKSSTRFSSTFSTLKSFNGACRRSDVFRDIISALLIGCQIVVRSRLQFLATALINLLRKLLPPPCSKIVPFSDHYHESYECNLLGLSLETPIPSHVTRDSAMMVSIITDPYYSPGSNDDIEIQALGPKATKTTMGGELERVAHLNLSEFLEDMRINSIVQEWTNKANMFYHLSTTLTSEKDPRLKKFETGMGLLSGDTQLLRFWSASMRWQFKERT</sequence>
<feature type="domain" description="UDENN FLCN/SMCR8-type" evidence="17">
    <location>
        <begin position="259"/>
        <end position="697"/>
    </location>
</feature>
<dbReference type="Pfam" id="PF16692">
    <property type="entry name" value="Folliculin_C"/>
    <property type="match status" value="1"/>
</dbReference>
<dbReference type="GO" id="GO:1904263">
    <property type="term" value="P:positive regulation of TORC1 signaling"/>
    <property type="evidence" value="ECO:0007669"/>
    <property type="project" value="TreeGrafter"/>
</dbReference>
<dbReference type="FunCoup" id="A0A2P6N6M0">
    <property type="interactions" value="109"/>
</dbReference>
<evidence type="ECO:0000256" key="14">
    <source>
        <dbReference type="ARBA" id="ARBA00023242"/>
    </source>
</evidence>
<dbReference type="GO" id="GO:0005929">
    <property type="term" value="C:cilium"/>
    <property type="evidence" value="ECO:0007669"/>
    <property type="project" value="UniProtKB-SubCell"/>
</dbReference>
<organism evidence="18 19">
    <name type="scientific">Planoprotostelium fungivorum</name>
    <dbReference type="NCBI Taxonomy" id="1890364"/>
    <lineage>
        <taxon>Eukaryota</taxon>
        <taxon>Amoebozoa</taxon>
        <taxon>Evosea</taxon>
        <taxon>Variosea</taxon>
        <taxon>Cavosteliida</taxon>
        <taxon>Cavosteliaceae</taxon>
        <taxon>Planoprotostelium</taxon>
    </lineage>
</organism>
<comment type="subcellular location">
    <subcellularLocation>
        <location evidence="2">Cell projection</location>
        <location evidence="2">Cilium</location>
    </subcellularLocation>
    <subcellularLocation>
        <location evidence="4">Cytoplasm</location>
        <location evidence="4">Cytoskeleton</location>
        <location evidence="4">Microtubule organizing center</location>
        <location evidence="4">Centrosome</location>
    </subcellularLocation>
    <subcellularLocation>
        <location evidence="3">Cytoplasm</location>
        <location evidence="3">Cytoskeleton</location>
        <location evidence="3">Spindle</location>
    </subcellularLocation>
    <subcellularLocation>
        <location evidence="5">Cytoplasm</location>
        <location evidence="5">Cytosol</location>
    </subcellularLocation>
    <subcellularLocation>
        <location evidence="6">Lysosome membrane</location>
    </subcellularLocation>
    <subcellularLocation>
        <location evidence="1">Nucleus</location>
    </subcellularLocation>
</comment>
<feature type="compositionally biased region" description="Basic and acidic residues" evidence="16">
    <location>
        <begin position="206"/>
        <end position="218"/>
    </location>
</feature>
<evidence type="ECO:0000256" key="10">
    <source>
        <dbReference type="ARBA" id="ARBA00022490"/>
    </source>
</evidence>
<evidence type="ECO:0000256" key="1">
    <source>
        <dbReference type="ARBA" id="ARBA00004123"/>
    </source>
</evidence>
<keyword evidence="19" id="KW-1185">Reference proteome</keyword>
<dbReference type="STRING" id="1890364.A0A2P6N6M0"/>
<dbReference type="GO" id="GO:0005634">
    <property type="term" value="C:nucleus"/>
    <property type="evidence" value="ECO:0007669"/>
    <property type="project" value="UniProtKB-SubCell"/>
</dbReference>
<dbReference type="InterPro" id="IPR021713">
    <property type="entry name" value="Folliculin"/>
</dbReference>
<evidence type="ECO:0000256" key="11">
    <source>
        <dbReference type="ARBA" id="ARBA00023136"/>
    </source>
</evidence>
<evidence type="ECO:0000256" key="9">
    <source>
        <dbReference type="ARBA" id="ARBA00022468"/>
    </source>
</evidence>
<evidence type="ECO:0000256" key="12">
    <source>
        <dbReference type="ARBA" id="ARBA00023212"/>
    </source>
</evidence>
<evidence type="ECO:0000256" key="13">
    <source>
        <dbReference type="ARBA" id="ARBA00023228"/>
    </source>
</evidence>
<keyword evidence="12" id="KW-0206">Cytoskeleton</keyword>
<dbReference type="EMBL" id="MDYQ01000178">
    <property type="protein sequence ID" value="PRP79590.1"/>
    <property type="molecule type" value="Genomic_DNA"/>
</dbReference>
<protein>
    <recommendedName>
        <fullName evidence="8">Folliculin</fullName>
    </recommendedName>
</protein>
<evidence type="ECO:0000256" key="4">
    <source>
        <dbReference type="ARBA" id="ARBA00004300"/>
    </source>
</evidence>
<accession>A0A2P6N6M0</accession>
<dbReference type="InterPro" id="IPR037521">
    <property type="entry name" value="FLCN/SMCR8_DENN"/>
</dbReference>
<keyword evidence="15" id="KW-0966">Cell projection</keyword>
<dbReference type="GO" id="GO:0005765">
    <property type="term" value="C:lysosomal membrane"/>
    <property type="evidence" value="ECO:0007669"/>
    <property type="project" value="UniProtKB-SubCell"/>
</dbReference>
<evidence type="ECO:0000256" key="6">
    <source>
        <dbReference type="ARBA" id="ARBA00004656"/>
    </source>
</evidence>
<keyword evidence="9" id="KW-0343">GTPase activation</keyword>
<evidence type="ECO:0000313" key="18">
    <source>
        <dbReference type="EMBL" id="PRP79590.1"/>
    </source>
</evidence>
<dbReference type="PROSITE" id="PS51834">
    <property type="entry name" value="DENN_FLCN_SMCR8"/>
    <property type="match status" value="1"/>
</dbReference>
<dbReference type="Pfam" id="PF11704">
    <property type="entry name" value="Folliculin"/>
    <property type="match status" value="1"/>
</dbReference>
<keyword evidence="11" id="KW-0472">Membrane</keyword>
<dbReference type="Gene3D" id="1.10.10.1730">
    <property type="entry name" value="Folliculin"/>
    <property type="match status" value="1"/>
</dbReference>
<evidence type="ECO:0000256" key="15">
    <source>
        <dbReference type="ARBA" id="ARBA00023273"/>
    </source>
</evidence>
<dbReference type="GO" id="GO:0005819">
    <property type="term" value="C:spindle"/>
    <property type="evidence" value="ECO:0007669"/>
    <property type="project" value="UniProtKB-SubCell"/>
</dbReference>
<dbReference type="GO" id="GO:0005829">
    <property type="term" value="C:cytosol"/>
    <property type="evidence" value="ECO:0007669"/>
    <property type="project" value="UniProtKB-SubCell"/>
</dbReference>
<dbReference type="InterPro" id="IPR032035">
    <property type="entry name" value="Folliculin_DENN"/>
</dbReference>
<gene>
    <name evidence="18" type="ORF">PROFUN_14524</name>
</gene>
<keyword evidence="14" id="KW-0539">Nucleus</keyword>
<dbReference type="InterPro" id="IPR037520">
    <property type="entry name" value="Folliculin/SMCR8_longin"/>
</dbReference>
<proteinExistence type="inferred from homology"/>
<feature type="region of interest" description="Disordered" evidence="16">
    <location>
        <begin position="206"/>
        <end position="230"/>
    </location>
</feature>